<feature type="signal peptide" evidence="3">
    <location>
        <begin position="1"/>
        <end position="22"/>
    </location>
</feature>
<dbReference type="InterPro" id="IPR050645">
    <property type="entry name" value="Histidine_acid_phosphatase"/>
</dbReference>
<dbReference type="GO" id="GO:0003993">
    <property type="term" value="F:acid phosphatase activity"/>
    <property type="evidence" value="ECO:0007669"/>
    <property type="project" value="UniProtKB-EC"/>
</dbReference>
<dbReference type="AlphaFoldDB" id="A0A7R8UQN3"/>
<comment type="catalytic activity">
    <reaction evidence="1">
        <text>a phosphate monoester + H2O = an alcohol + phosphate</text>
        <dbReference type="Rhea" id="RHEA:15017"/>
        <dbReference type="ChEBI" id="CHEBI:15377"/>
        <dbReference type="ChEBI" id="CHEBI:30879"/>
        <dbReference type="ChEBI" id="CHEBI:43474"/>
        <dbReference type="ChEBI" id="CHEBI:67140"/>
        <dbReference type="EC" id="3.1.3.2"/>
    </reaction>
</comment>
<dbReference type="PANTHER" id="PTHR11567:SF19">
    <property type="entry name" value="GH19849P"/>
    <property type="match status" value="1"/>
</dbReference>
<sequence length="155" mass="16861">MALNTFSIQNLILLGILILSGGNNIRGTSGSTLKAVSMLFRHGDRAPAVSYPLDPYHDYPWPGGYEALSPRGYRELYGSGLIKSTRYSSLFAIDCDRDATCTMTLNKILVLSSATQRCVDSVQSFLNGFVRADWPSSLVNVIPPNQDEMLGGGKP</sequence>
<evidence type="ECO:0000256" key="3">
    <source>
        <dbReference type="SAM" id="SignalP"/>
    </source>
</evidence>
<reference evidence="4 5" key="1">
    <citation type="submission" date="2020-11" db="EMBL/GenBank/DDBJ databases">
        <authorList>
            <person name="Wallbank WR R."/>
            <person name="Pardo Diaz C."/>
            <person name="Kozak K."/>
            <person name="Martin S."/>
            <person name="Jiggins C."/>
            <person name="Moest M."/>
            <person name="Warren A I."/>
            <person name="Generalovic N T."/>
            <person name="Byers J.R.P. K."/>
            <person name="Montejo-Kovacevich G."/>
            <person name="Yen C E."/>
        </authorList>
    </citation>
    <scope>NUCLEOTIDE SEQUENCE [LARGE SCALE GENOMIC DNA]</scope>
</reference>
<dbReference type="SUPFAM" id="SSF53254">
    <property type="entry name" value="Phosphoglycerate mutase-like"/>
    <property type="match status" value="1"/>
</dbReference>
<evidence type="ECO:0000256" key="2">
    <source>
        <dbReference type="ARBA" id="ARBA00005375"/>
    </source>
</evidence>
<dbReference type="InParanoid" id="A0A7R8UQN3"/>
<dbReference type="PANTHER" id="PTHR11567">
    <property type="entry name" value="ACID PHOSPHATASE-RELATED"/>
    <property type="match status" value="1"/>
</dbReference>
<gene>
    <name evidence="4" type="ORF">HERILL_LOCUS7739</name>
</gene>
<dbReference type="EMBL" id="LR899011">
    <property type="protein sequence ID" value="CAD7084865.1"/>
    <property type="molecule type" value="Genomic_DNA"/>
</dbReference>
<evidence type="ECO:0000313" key="5">
    <source>
        <dbReference type="Proteomes" id="UP000594454"/>
    </source>
</evidence>
<dbReference type="InterPro" id="IPR000560">
    <property type="entry name" value="His_Pase_clade-2"/>
</dbReference>
<keyword evidence="5" id="KW-1185">Reference proteome</keyword>
<evidence type="ECO:0000256" key="1">
    <source>
        <dbReference type="ARBA" id="ARBA00000032"/>
    </source>
</evidence>
<dbReference type="InterPro" id="IPR033379">
    <property type="entry name" value="Acid_Pase_AS"/>
</dbReference>
<keyword evidence="3" id="KW-0732">Signal</keyword>
<name>A0A7R8UQN3_HERIL</name>
<dbReference type="Pfam" id="PF00328">
    <property type="entry name" value="His_Phos_2"/>
    <property type="match status" value="1"/>
</dbReference>
<proteinExistence type="inferred from homology"/>
<protein>
    <submittedName>
        <fullName evidence="4">Uncharacterized protein</fullName>
    </submittedName>
</protein>
<organism evidence="4 5">
    <name type="scientific">Hermetia illucens</name>
    <name type="common">Black soldier fly</name>
    <dbReference type="NCBI Taxonomy" id="343691"/>
    <lineage>
        <taxon>Eukaryota</taxon>
        <taxon>Metazoa</taxon>
        <taxon>Ecdysozoa</taxon>
        <taxon>Arthropoda</taxon>
        <taxon>Hexapoda</taxon>
        <taxon>Insecta</taxon>
        <taxon>Pterygota</taxon>
        <taxon>Neoptera</taxon>
        <taxon>Endopterygota</taxon>
        <taxon>Diptera</taxon>
        <taxon>Brachycera</taxon>
        <taxon>Stratiomyomorpha</taxon>
        <taxon>Stratiomyidae</taxon>
        <taxon>Hermetiinae</taxon>
        <taxon>Hermetia</taxon>
    </lineage>
</organism>
<dbReference type="OMA" id="QESEWPQ"/>
<dbReference type="Proteomes" id="UP000594454">
    <property type="component" value="Chromosome 3"/>
</dbReference>
<dbReference type="CDD" id="cd07061">
    <property type="entry name" value="HP_HAP_like"/>
    <property type="match status" value="1"/>
</dbReference>
<dbReference type="InterPro" id="IPR029033">
    <property type="entry name" value="His_PPase_superfam"/>
</dbReference>
<accession>A0A7R8UQN3</accession>
<dbReference type="OrthoDB" id="258392at2759"/>
<dbReference type="Gene3D" id="3.40.50.1240">
    <property type="entry name" value="Phosphoglycerate mutase-like"/>
    <property type="match status" value="1"/>
</dbReference>
<dbReference type="PROSITE" id="PS00616">
    <property type="entry name" value="HIS_ACID_PHOSPHAT_1"/>
    <property type="match status" value="1"/>
</dbReference>
<feature type="chain" id="PRO_5030923878" evidence="3">
    <location>
        <begin position="23"/>
        <end position="155"/>
    </location>
</feature>
<evidence type="ECO:0000313" key="4">
    <source>
        <dbReference type="EMBL" id="CAD7084865.1"/>
    </source>
</evidence>
<comment type="similarity">
    <text evidence="2">Belongs to the histidine acid phosphatase family.</text>
</comment>